<proteinExistence type="predicted"/>
<evidence type="ECO:0000256" key="2">
    <source>
        <dbReference type="SAM" id="Phobius"/>
    </source>
</evidence>
<feature type="compositionally biased region" description="Polar residues" evidence="1">
    <location>
        <begin position="486"/>
        <end position="495"/>
    </location>
</feature>
<dbReference type="RefSeq" id="XP_046054396.1">
    <property type="nucleotide sequence ID" value="XM_046195159.1"/>
</dbReference>
<keyword evidence="2" id="KW-1133">Transmembrane helix</keyword>
<evidence type="ECO:0000313" key="4">
    <source>
        <dbReference type="Proteomes" id="UP000720189"/>
    </source>
</evidence>
<feature type="transmembrane region" description="Helical" evidence="2">
    <location>
        <begin position="94"/>
        <end position="116"/>
    </location>
</feature>
<name>A0A9P9KNW2_FUSRE</name>
<feature type="region of interest" description="Disordered" evidence="1">
    <location>
        <begin position="480"/>
        <end position="513"/>
    </location>
</feature>
<sequence length="513" mass="56545">MLCAVTRLSARSSLRRYNVSLVECQDVYPFLVLPTASCNTDLSAAPSHSSQPTAVGKNLPEPCDDKVGGFLILPLLSADLVIVAPYPYVWFTPVVLIGGLIATGLIAFLSVATLGYETVSTATSHPNVTSENRDPFSNWPSFLTANTKSICSATTITIGTGFYTNNTALKYTITKIWRGDNPNSPDELLGSLPYLSNPLENCAVSGITIGFEALERSSWEISQQKWSAKLKASISYQANTPGGRTTLNMTTTYNYNGIEYDEKSSFSGRNETTKASLWWGEPMLARYSIALTNDMHFASENIKALDFFQVSCFFVTFNNNGVSPAIYFCDTNEMEKLSRANESDSYRPLPDSGPNILDNVELWTQSTSSYEVIRDRNYTWGNHLRVDGAFGLADRAFTGEDSSARNLRINPSVISTTLVCQIPRLKSTPSLVASVIINTLVILSTLWKLYKFIIDAPLPRRHPEMMNCAGYTATMPKEAEGGVAYSSRQSPQSMGMPSRVKSRYSSIRQEEDL</sequence>
<keyword evidence="2" id="KW-0812">Transmembrane</keyword>
<feature type="transmembrane region" description="Helical" evidence="2">
    <location>
        <begin position="67"/>
        <end position="88"/>
    </location>
</feature>
<keyword evidence="4" id="KW-1185">Reference proteome</keyword>
<dbReference type="EMBL" id="JAGMUX010000003">
    <property type="protein sequence ID" value="KAH7265661.1"/>
    <property type="molecule type" value="Genomic_DNA"/>
</dbReference>
<organism evidence="3 4">
    <name type="scientific">Fusarium redolens</name>
    <dbReference type="NCBI Taxonomy" id="48865"/>
    <lineage>
        <taxon>Eukaryota</taxon>
        <taxon>Fungi</taxon>
        <taxon>Dikarya</taxon>
        <taxon>Ascomycota</taxon>
        <taxon>Pezizomycotina</taxon>
        <taxon>Sordariomycetes</taxon>
        <taxon>Hypocreomycetidae</taxon>
        <taxon>Hypocreales</taxon>
        <taxon>Nectriaceae</taxon>
        <taxon>Fusarium</taxon>
        <taxon>Fusarium redolens species complex</taxon>
    </lineage>
</organism>
<dbReference type="AlphaFoldDB" id="A0A9P9KNW2"/>
<accession>A0A9P9KNW2</accession>
<dbReference type="GeneID" id="70225113"/>
<evidence type="ECO:0000256" key="1">
    <source>
        <dbReference type="SAM" id="MobiDB-lite"/>
    </source>
</evidence>
<evidence type="ECO:0000313" key="3">
    <source>
        <dbReference type="EMBL" id="KAH7265661.1"/>
    </source>
</evidence>
<protein>
    <submittedName>
        <fullName evidence="3">Uncharacterized protein</fullName>
    </submittedName>
</protein>
<dbReference type="Proteomes" id="UP000720189">
    <property type="component" value="Unassembled WGS sequence"/>
</dbReference>
<gene>
    <name evidence="3" type="ORF">BKA55DRAFT_590882</name>
</gene>
<keyword evidence="2" id="KW-0472">Membrane</keyword>
<dbReference type="OrthoDB" id="3220769at2759"/>
<comment type="caution">
    <text evidence="3">The sequence shown here is derived from an EMBL/GenBank/DDBJ whole genome shotgun (WGS) entry which is preliminary data.</text>
</comment>
<reference evidence="3" key="1">
    <citation type="journal article" date="2021" name="Nat. Commun.">
        <title>Genetic determinants of endophytism in the Arabidopsis root mycobiome.</title>
        <authorList>
            <person name="Mesny F."/>
            <person name="Miyauchi S."/>
            <person name="Thiergart T."/>
            <person name="Pickel B."/>
            <person name="Atanasova L."/>
            <person name="Karlsson M."/>
            <person name="Huettel B."/>
            <person name="Barry K.W."/>
            <person name="Haridas S."/>
            <person name="Chen C."/>
            <person name="Bauer D."/>
            <person name="Andreopoulos W."/>
            <person name="Pangilinan J."/>
            <person name="LaButti K."/>
            <person name="Riley R."/>
            <person name="Lipzen A."/>
            <person name="Clum A."/>
            <person name="Drula E."/>
            <person name="Henrissat B."/>
            <person name="Kohler A."/>
            <person name="Grigoriev I.V."/>
            <person name="Martin F.M."/>
            <person name="Hacquard S."/>
        </authorList>
    </citation>
    <scope>NUCLEOTIDE SEQUENCE</scope>
    <source>
        <strain evidence="3">MPI-CAGE-AT-0023</strain>
    </source>
</reference>